<feature type="transmembrane region" description="Helical" evidence="10">
    <location>
        <begin position="111"/>
        <end position="133"/>
    </location>
</feature>
<feature type="compositionally biased region" description="Basic and acidic residues" evidence="9">
    <location>
        <begin position="649"/>
        <end position="658"/>
    </location>
</feature>
<evidence type="ECO:0000256" key="4">
    <source>
        <dbReference type="ARBA" id="ARBA00022989"/>
    </source>
</evidence>
<feature type="region of interest" description="Disordered" evidence="9">
    <location>
        <begin position="592"/>
        <end position="799"/>
    </location>
</feature>
<dbReference type="PRINTS" id="PR00237">
    <property type="entry name" value="GPCRRHODOPSN"/>
</dbReference>
<dbReference type="Pfam" id="PF00001">
    <property type="entry name" value="7tm_1"/>
    <property type="match status" value="1"/>
</dbReference>
<accession>A0AAD9KM78</accession>
<reference evidence="12" key="1">
    <citation type="journal article" date="2023" name="Mol. Biol. Evol.">
        <title>Third-Generation Sequencing Reveals the Adaptive Role of the Epigenome in Three Deep-Sea Polychaetes.</title>
        <authorList>
            <person name="Perez M."/>
            <person name="Aroh O."/>
            <person name="Sun Y."/>
            <person name="Lan Y."/>
            <person name="Juniper S.K."/>
            <person name="Young C.R."/>
            <person name="Angers B."/>
            <person name="Qian P.Y."/>
        </authorList>
    </citation>
    <scope>NUCLEOTIDE SEQUENCE</scope>
    <source>
        <strain evidence="12">R07B-5</strain>
    </source>
</reference>
<gene>
    <name evidence="12" type="ORF">NP493_853g00018</name>
</gene>
<keyword evidence="13" id="KW-1185">Reference proteome</keyword>
<organism evidence="12 13">
    <name type="scientific">Ridgeia piscesae</name>
    <name type="common">Tubeworm</name>
    <dbReference type="NCBI Taxonomy" id="27915"/>
    <lineage>
        <taxon>Eukaryota</taxon>
        <taxon>Metazoa</taxon>
        <taxon>Spiralia</taxon>
        <taxon>Lophotrochozoa</taxon>
        <taxon>Annelida</taxon>
        <taxon>Polychaeta</taxon>
        <taxon>Sedentaria</taxon>
        <taxon>Canalipalpata</taxon>
        <taxon>Sabellida</taxon>
        <taxon>Siboglinidae</taxon>
        <taxon>Ridgeia</taxon>
    </lineage>
</organism>
<feature type="transmembrane region" description="Helical" evidence="10">
    <location>
        <begin position="71"/>
        <end position="91"/>
    </location>
</feature>
<dbReference type="PANTHER" id="PTHR22752">
    <property type="entry name" value="G PROTEIN-COUPLED RECEPTOR"/>
    <property type="match status" value="1"/>
</dbReference>
<keyword evidence="7" id="KW-0675">Receptor</keyword>
<feature type="compositionally biased region" description="Basic and acidic residues" evidence="9">
    <location>
        <begin position="503"/>
        <end position="519"/>
    </location>
</feature>
<dbReference type="InterPro" id="IPR000276">
    <property type="entry name" value="GPCR_Rhodpsn"/>
</dbReference>
<feature type="domain" description="G-protein coupled receptors family 1 profile" evidence="11">
    <location>
        <begin position="49"/>
        <end position="321"/>
    </location>
</feature>
<keyword evidence="6 10" id="KW-0472">Membrane</keyword>
<dbReference type="EMBL" id="JAODUO010000854">
    <property type="protein sequence ID" value="KAK2173699.1"/>
    <property type="molecule type" value="Genomic_DNA"/>
</dbReference>
<feature type="transmembrane region" description="Helical" evidence="10">
    <location>
        <begin position="193"/>
        <end position="223"/>
    </location>
</feature>
<keyword evidence="4 10" id="KW-1133">Transmembrane helix</keyword>
<evidence type="ECO:0000256" key="10">
    <source>
        <dbReference type="SAM" id="Phobius"/>
    </source>
</evidence>
<evidence type="ECO:0000313" key="13">
    <source>
        <dbReference type="Proteomes" id="UP001209878"/>
    </source>
</evidence>
<proteinExistence type="predicted"/>
<dbReference type="GO" id="GO:0004930">
    <property type="term" value="F:G protein-coupled receptor activity"/>
    <property type="evidence" value="ECO:0007669"/>
    <property type="project" value="UniProtKB-KW"/>
</dbReference>
<feature type="compositionally biased region" description="Low complexity" evidence="9">
    <location>
        <begin position="463"/>
        <end position="475"/>
    </location>
</feature>
<evidence type="ECO:0000259" key="11">
    <source>
        <dbReference type="PROSITE" id="PS50262"/>
    </source>
</evidence>
<feature type="compositionally biased region" description="Polar residues" evidence="9">
    <location>
        <begin position="766"/>
        <end position="784"/>
    </location>
</feature>
<feature type="compositionally biased region" description="Basic residues" evidence="9">
    <location>
        <begin position="593"/>
        <end position="605"/>
    </location>
</feature>
<dbReference type="Proteomes" id="UP001209878">
    <property type="component" value="Unassembled WGS sequence"/>
</dbReference>
<dbReference type="SUPFAM" id="SSF81321">
    <property type="entry name" value="Family A G protein-coupled receptor-like"/>
    <property type="match status" value="1"/>
</dbReference>
<evidence type="ECO:0000256" key="1">
    <source>
        <dbReference type="ARBA" id="ARBA00004651"/>
    </source>
</evidence>
<dbReference type="InterPro" id="IPR017452">
    <property type="entry name" value="GPCR_Rhodpsn_7TM"/>
</dbReference>
<feature type="transmembrane region" description="Helical" evidence="10">
    <location>
        <begin position="154"/>
        <end position="173"/>
    </location>
</feature>
<feature type="region of interest" description="Disordered" evidence="9">
    <location>
        <begin position="503"/>
        <end position="546"/>
    </location>
</feature>
<feature type="transmembrane region" description="Helical" evidence="10">
    <location>
        <begin position="305"/>
        <end position="324"/>
    </location>
</feature>
<dbReference type="PROSITE" id="PS50262">
    <property type="entry name" value="G_PROTEIN_RECEP_F1_2"/>
    <property type="match status" value="1"/>
</dbReference>
<protein>
    <recommendedName>
        <fullName evidence="11">G-protein coupled receptors family 1 profile domain-containing protein</fullName>
    </recommendedName>
</protein>
<comment type="subcellular location">
    <subcellularLocation>
        <location evidence="1">Cell membrane</location>
        <topology evidence="1">Multi-pass membrane protein</topology>
    </subcellularLocation>
</comment>
<keyword evidence="8" id="KW-0807">Transducer</keyword>
<feature type="region of interest" description="Disordered" evidence="9">
    <location>
        <begin position="455"/>
        <end position="489"/>
    </location>
</feature>
<evidence type="ECO:0000256" key="6">
    <source>
        <dbReference type="ARBA" id="ARBA00023136"/>
    </source>
</evidence>
<name>A0AAD9KM78_RIDPI</name>
<dbReference type="GO" id="GO:0005886">
    <property type="term" value="C:plasma membrane"/>
    <property type="evidence" value="ECO:0007669"/>
    <property type="project" value="UniProtKB-SubCell"/>
</dbReference>
<feature type="transmembrane region" description="Helical" evidence="10">
    <location>
        <begin position="39"/>
        <end position="59"/>
    </location>
</feature>
<feature type="transmembrane region" description="Helical" evidence="10">
    <location>
        <begin position="257"/>
        <end position="275"/>
    </location>
</feature>
<keyword evidence="3 10" id="KW-0812">Transmembrane</keyword>
<comment type="caution">
    <text evidence="12">The sequence shown here is derived from an EMBL/GenBank/DDBJ whole genome shotgun (WGS) entry which is preliminary data.</text>
</comment>
<keyword evidence="2" id="KW-1003">Cell membrane</keyword>
<evidence type="ECO:0000256" key="7">
    <source>
        <dbReference type="ARBA" id="ARBA00023170"/>
    </source>
</evidence>
<evidence type="ECO:0000256" key="3">
    <source>
        <dbReference type="ARBA" id="ARBA00022692"/>
    </source>
</evidence>
<sequence length="799" mass="87056">MAGLTSDVGDFTERPVANAANSSQTEVWTGDLATKTSFLVLYIIAGFVGNCVLVTTLGQCHRLKGSALNKLLICMAVINLLDCIINIPLILGSVITAKWDYGSLTCQMNSAFLQLTNIATIVALLAITFERLLAVRSPTTTTHKRLSSVKTGLLVGYIWVHSITLCIPLFIGVVSSAAFPSRYLCSITQGAPLLYVCVLSLLGYLIPFTLIVAFYIFIIYVCVKEKLNEKCQTANGPEARLALQDYCLCAEIDMSKYVGVLFTFWCILCGPYLVLSSIEQYRNSAELKSSTVSFSFEYPWKLDLIFTWLYLSYPIFLPVITLCWRKKVWQKFKNFLLCRKSNLINDALPISDLGQRSNEVLSNGETLATSIPVLFATENGLHFQTYGRRSEDEGLSDSRLELCPELDSSGGSGSMVVTSRKCDVYSSQMLQLDEDTSDYDSSDEPVMTVGTLSVNIAPPSPSTPSSLPSTNFSNPSCPPSPPTSVMQLPGDCSEVRLDSCEKVKDAQDKRNDIVMHEDTSNQTEAGAPFRGDHSSNDSGRGSADDFTLNQTQISHSMKETTVEMEPTAAEPNRSGNDACIECNREAICDEAKKKKHRKKKHKSKHILPTEVVSVGSDGNTNTSEFVRPPPRLEPITTKIETLESPPSDKPPEPPRKQVELATPSQGRKSAKGKPTTVRHINSAHGRRLNTSGSSSAHAVKSVRTNGQKKRIESGKSVRRHLSSNGDSVSDVLESSGGSTVSASVKLMASSKAPPVAARRTTKTKKSGMSLSTPCSDVSLSTQRGDMQLVEIQPATSSRS</sequence>
<dbReference type="CDD" id="cd00637">
    <property type="entry name" value="7tm_classA_rhodopsin-like"/>
    <property type="match status" value="1"/>
</dbReference>
<evidence type="ECO:0000256" key="5">
    <source>
        <dbReference type="ARBA" id="ARBA00023040"/>
    </source>
</evidence>
<evidence type="ECO:0000256" key="8">
    <source>
        <dbReference type="ARBA" id="ARBA00023224"/>
    </source>
</evidence>
<keyword evidence="5" id="KW-0297">G-protein coupled receptor</keyword>
<evidence type="ECO:0000256" key="9">
    <source>
        <dbReference type="SAM" id="MobiDB-lite"/>
    </source>
</evidence>
<evidence type="ECO:0000313" key="12">
    <source>
        <dbReference type="EMBL" id="KAK2173699.1"/>
    </source>
</evidence>
<evidence type="ECO:0000256" key="2">
    <source>
        <dbReference type="ARBA" id="ARBA00022475"/>
    </source>
</evidence>
<dbReference type="AlphaFoldDB" id="A0AAD9KM78"/>
<dbReference type="Gene3D" id="1.20.1070.10">
    <property type="entry name" value="Rhodopsin 7-helix transmembrane proteins"/>
    <property type="match status" value="1"/>
</dbReference>